<comment type="function">
    <text evidence="9">Catalyzes the 2-thiolation of uridine at the wobble position (U34) of tRNA, leading to the formation of s(2)U34.</text>
</comment>
<dbReference type="HAMAP" id="MF_00144">
    <property type="entry name" value="tRNA_thiouridyl_MnmA"/>
    <property type="match status" value="1"/>
</dbReference>
<comment type="catalytic activity">
    <reaction evidence="8 9">
        <text>S-sulfanyl-L-cysteinyl-[protein] + uridine(34) in tRNA + AH2 + ATP = 2-thiouridine(34) in tRNA + L-cysteinyl-[protein] + A + AMP + diphosphate + H(+)</text>
        <dbReference type="Rhea" id="RHEA:47032"/>
        <dbReference type="Rhea" id="RHEA-COMP:10131"/>
        <dbReference type="Rhea" id="RHEA-COMP:11726"/>
        <dbReference type="Rhea" id="RHEA-COMP:11727"/>
        <dbReference type="Rhea" id="RHEA-COMP:11728"/>
        <dbReference type="ChEBI" id="CHEBI:13193"/>
        <dbReference type="ChEBI" id="CHEBI:15378"/>
        <dbReference type="ChEBI" id="CHEBI:17499"/>
        <dbReference type="ChEBI" id="CHEBI:29950"/>
        <dbReference type="ChEBI" id="CHEBI:30616"/>
        <dbReference type="ChEBI" id="CHEBI:33019"/>
        <dbReference type="ChEBI" id="CHEBI:61963"/>
        <dbReference type="ChEBI" id="CHEBI:65315"/>
        <dbReference type="ChEBI" id="CHEBI:87170"/>
        <dbReference type="ChEBI" id="CHEBI:456215"/>
        <dbReference type="EC" id="2.8.1.13"/>
    </reaction>
</comment>
<keyword evidence="9" id="KW-0963">Cytoplasm</keyword>
<feature type="site" description="Interaction with tRNA" evidence="9">
    <location>
        <position position="121"/>
    </location>
</feature>
<dbReference type="Gene3D" id="3.40.50.620">
    <property type="entry name" value="HUPs"/>
    <property type="match status" value="1"/>
</dbReference>
<dbReference type="GO" id="GO:0005737">
    <property type="term" value="C:cytoplasm"/>
    <property type="evidence" value="ECO:0007669"/>
    <property type="project" value="UniProtKB-SubCell"/>
</dbReference>
<dbReference type="InterPro" id="IPR004506">
    <property type="entry name" value="MnmA-like"/>
</dbReference>
<name>A0A7C9JK88_9BACT</name>
<dbReference type="Gene3D" id="2.40.30.10">
    <property type="entry name" value="Translation factors"/>
    <property type="match status" value="1"/>
</dbReference>
<comment type="caution">
    <text evidence="12">The sequence shown here is derived from an EMBL/GenBank/DDBJ whole genome shotgun (WGS) entry which is preliminary data.</text>
</comment>
<dbReference type="InterPro" id="IPR014729">
    <property type="entry name" value="Rossmann-like_a/b/a_fold"/>
</dbReference>
<dbReference type="AlphaFoldDB" id="A0A7C9JK88"/>
<evidence type="ECO:0000256" key="6">
    <source>
        <dbReference type="ARBA" id="ARBA00022884"/>
    </source>
</evidence>
<evidence type="ECO:0000256" key="9">
    <source>
        <dbReference type="HAMAP-Rule" id="MF_00144"/>
    </source>
</evidence>
<feature type="active site" description="Cysteine persulfide intermediate" evidence="9">
    <location>
        <position position="212"/>
    </location>
</feature>
<evidence type="ECO:0000259" key="11">
    <source>
        <dbReference type="Pfam" id="PF20259"/>
    </source>
</evidence>
<feature type="domain" description="tRNA-specific 2-thiouridylase MnmA-like C-terminal" evidence="10">
    <location>
        <begin position="296"/>
        <end position="367"/>
    </location>
</feature>
<dbReference type="CDD" id="cd01998">
    <property type="entry name" value="MnmA_TRMU-like"/>
    <property type="match status" value="1"/>
</dbReference>
<keyword evidence="3 9" id="KW-0819">tRNA processing</keyword>
<feature type="region of interest" description="Interaction with tRNA" evidence="9">
    <location>
        <begin position="318"/>
        <end position="319"/>
    </location>
</feature>
<dbReference type="InterPro" id="IPR023382">
    <property type="entry name" value="MnmA-like_central_sf"/>
</dbReference>
<protein>
    <recommendedName>
        <fullName evidence="9">tRNA-specific 2-thiouridylase MnmA</fullName>
        <ecNumber evidence="9">2.8.1.13</ecNumber>
    </recommendedName>
</protein>
<dbReference type="GO" id="GO:0103016">
    <property type="term" value="F:tRNA-uridine 2-sulfurtransferase activity"/>
    <property type="evidence" value="ECO:0007669"/>
    <property type="project" value="UniProtKB-EC"/>
</dbReference>
<reference evidence="12" key="1">
    <citation type="submission" date="2018-08" db="EMBL/GenBank/DDBJ databases">
        <title>Murine metabolic-syndrome-specific gut microbial biobank.</title>
        <authorList>
            <person name="Liu C."/>
        </authorList>
    </citation>
    <scope>NUCLEOTIDE SEQUENCE [LARGE SCALE GENOMIC DNA]</scope>
    <source>
        <strain evidence="12">Z82</strain>
    </source>
</reference>
<dbReference type="GO" id="GO:0005524">
    <property type="term" value="F:ATP binding"/>
    <property type="evidence" value="ECO:0007669"/>
    <property type="project" value="UniProtKB-KW"/>
</dbReference>
<feature type="region of interest" description="Interaction with tRNA" evidence="9">
    <location>
        <begin position="162"/>
        <end position="164"/>
    </location>
</feature>
<keyword evidence="4 9" id="KW-0547">Nucleotide-binding</keyword>
<dbReference type="EC" id="2.8.1.13" evidence="9"/>
<comment type="caution">
    <text evidence="9">Lacks conserved residue(s) required for the propagation of feature annotation.</text>
</comment>
<dbReference type="InterPro" id="IPR046885">
    <property type="entry name" value="MnmA-like_C"/>
</dbReference>
<evidence type="ECO:0000256" key="1">
    <source>
        <dbReference type="ARBA" id="ARBA00022555"/>
    </source>
</evidence>
<evidence type="ECO:0000256" key="7">
    <source>
        <dbReference type="ARBA" id="ARBA00023157"/>
    </source>
</evidence>
<gene>
    <name evidence="9 12" type="primary">mnmA</name>
    <name evidence="12" type="ORF">D1639_10585</name>
</gene>
<organism evidence="12">
    <name type="scientific">Muribaculaceae bacterium Z82</name>
    <dbReference type="NCBI Taxonomy" id="2304548"/>
    <lineage>
        <taxon>Bacteria</taxon>
        <taxon>Pseudomonadati</taxon>
        <taxon>Bacteroidota</taxon>
        <taxon>Bacteroidia</taxon>
        <taxon>Bacteroidales</taxon>
        <taxon>Muribaculaceae</taxon>
    </lineage>
</organism>
<evidence type="ECO:0000256" key="5">
    <source>
        <dbReference type="ARBA" id="ARBA00022840"/>
    </source>
</evidence>
<dbReference type="InterPro" id="IPR046884">
    <property type="entry name" value="MnmA-like_central"/>
</dbReference>
<comment type="subcellular location">
    <subcellularLocation>
        <location evidence="9">Cytoplasm</location>
    </subcellularLocation>
</comment>
<feature type="binding site" evidence="9">
    <location>
        <begin position="11"/>
        <end position="18"/>
    </location>
    <ligand>
        <name>ATP</name>
        <dbReference type="ChEBI" id="CHEBI:30616"/>
    </ligand>
</feature>
<dbReference type="EMBL" id="QWKH01000126">
    <property type="protein sequence ID" value="NBI35462.1"/>
    <property type="molecule type" value="Genomic_DNA"/>
</dbReference>
<dbReference type="NCBIfam" id="NF001138">
    <property type="entry name" value="PRK00143.1"/>
    <property type="match status" value="1"/>
</dbReference>
<keyword evidence="5 9" id="KW-0067">ATP-binding</keyword>
<proteinExistence type="inferred from homology"/>
<dbReference type="GO" id="GO:0002143">
    <property type="term" value="P:tRNA wobble position uridine thiolation"/>
    <property type="evidence" value="ECO:0007669"/>
    <property type="project" value="TreeGrafter"/>
</dbReference>
<dbReference type="SUPFAM" id="SSF52402">
    <property type="entry name" value="Adenine nucleotide alpha hydrolases-like"/>
    <property type="match status" value="1"/>
</dbReference>
<evidence type="ECO:0000256" key="3">
    <source>
        <dbReference type="ARBA" id="ARBA00022694"/>
    </source>
</evidence>
<dbReference type="PANTHER" id="PTHR11933">
    <property type="entry name" value="TRNA 5-METHYLAMINOMETHYL-2-THIOURIDYLATE -METHYLTRANSFERASE"/>
    <property type="match status" value="1"/>
</dbReference>
<keyword evidence="1 9" id="KW-0820">tRNA-binding</keyword>
<evidence type="ECO:0000259" key="10">
    <source>
        <dbReference type="Pfam" id="PF20258"/>
    </source>
</evidence>
<feature type="binding site" evidence="9">
    <location>
        <position position="120"/>
    </location>
    <ligand>
        <name>ATP</name>
        <dbReference type="ChEBI" id="CHEBI:30616"/>
    </ligand>
</feature>
<dbReference type="PANTHER" id="PTHR11933:SF5">
    <property type="entry name" value="MITOCHONDRIAL TRNA-SPECIFIC 2-THIOURIDYLASE 1"/>
    <property type="match status" value="1"/>
</dbReference>
<evidence type="ECO:0000256" key="4">
    <source>
        <dbReference type="ARBA" id="ARBA00022741"/>
    </source>
</evidence>
<dbReference type="Pfam" id="PF20259">
    <property type="entry name" value="tRNA_Me_trans_M"/>
    <property type="match status" value="1"/>
</dbReference>
<comment type="similarity">
    <text evidence="9">Belongs to the MnmA/TRMU family.</text>
</comment>
<dbReference type="GO" id="GO:0000049">
    <property type="term" value="F:tRNA binding"/>
    <property type="evidence" value="ECO:0007669"/>
    <property type="project" value="UniProtKB-KW"/>
</dbReference>
<evidence type="ECO:0000256" key="8">
    <source>
        <dbReference type="ARBA" id="ARBA00051542"/>
    </source>
</evidence>
<keyword evidence="7" id="KW-1015">Disulfide bond</keyword>
<feature type="site" description="Interaction with tRNA" evidence="9">
    <location>
        <position position="351"/>
    </location>
</feature>
<evidence type="ECO:0000313" key="12">
    <source>
        <dbReference type="EMBL" id="NBI35462.1"/>
    </source>
</evidence>
<dbReference type="Pfam" id="PF20258">
    <property type="entry name" value="tRNA_Me_trans_C"/>
    <property type="match status" value="1"/>
</dbReference>
<dbReference type="Gene3D" id="2.30.30.280">
    <property type="entry name" value="Adenine nucleotide alpha hydrolases-like domains"/>
    <property type="match status" value="1"/>
</dbReference>
<keyword evidence="2 9" id="KW-0808">Transferase</keyword>
<evidence type="ECO:0000256" key="2">
    <source>
        <dbReference type="ARBA" id="ARBA00022679"/>
    </source>
</evidence>
<feature type="domain" description="tRNA-specific 2-thiouridylase MnmA-like central" evidence="11">
    <location>
        <begin position="222"/>
        <end position="284"/>
    </location>
</feature>
<feature type="active site" description="Nucleophile" evidence="9">
    <location>
        <position position="96"/>
    </location>
</feature>
<accession>A0A7C9JK88</accession>
<dbReference type="Pfam" id="PF03054">
    <property type="entry name" value="tRNA_Me_trans"/>
    <property type="match status" value="1"/>
</dbReference>
<dbReference type="FunFam" id="2.30.30.280:FF:000001">
    <property type="entry name" value="tRNA-specific 2-thiouridylase MnmA"/>
    <property type="match status" value="1"/>
</dbReference>
<keyword evidence="6 9" id="KW-0694">RNA-binding</keyword>
<sequence>MAGDGKTVAVGMSGGVDSSVAALALLQQGYRVVGVTCRFCDDGKTAAAERDAQAVCERLGIAHAVFDATEQFERVVVQPFVEGYAAGLTPSPCVGCNALCKIPSLCEAADELGCEFVATGHYARIAQVPLASGGPAAGDGEGRSDASAGFRYAVRTALDGSKDQSYMLSMLAQAQLARLILPLGGMTKPAVRQTAAQAGLPVAQKEESQDICFLGSAPDYRAFLAQRGVSDRPGPIALADGTPVGSHDGLHGYTVGQRKGIGVAYREPLYVVAKEREGNRLVVGTADQALIGQVRTGPVSWQAVEGLSEPIRAMVKLRYRSRPVSCVVEPAPGGGATVRLNEPQPTTAPGQYAVFYVGDTVIGAAVIGKVVQA</sequence>